<dbReference type="InterPro" id="IPR038765">
    <property type="entry name" value="Papain-like_cys_pep_sf"/>
</dbReference>
<evidence type="ECO:0000313" key="2">
    <source>
        <dbReference type="Proteomes" id="UP000190328"/>
    </source>
</evidence>
<evidence type="ECO:0000313" key="1">
    <source>
        <dbReference type="EMBL" id="SJZ85007.1"/>
    </source>
</evidence>
<dbReference type="InterPro" id="IPR024453">
    <property type="entry name" value="Peptidase_C92"/>
</dbReference>
<protein>
    <submittedName>
        <fullName evidence="1">Permuted papain-like amidase enzyme, YaeF/YiiX, C92 family</fullName>
    </submittedName>
</protein>
<name>A0A1T4P126_9ENTE</name>
<dbReference type="EMBL" id="FUXI01000017">
    <property type="protein sequence ID" value="SJZ85007.1"/>
    <property type="molecule type" value="Genomic_DNA"/>
</dbReference>
<dbReference type="OrthoDB" id="195541at2"/>
<dbReference type="AlphaFoldDB" id="A0A1T4P126"/>
<gene>
    <name evidence="1" type="ORF">SAMN02745116_01611</name>
</gene>
<accession>A0A1T4P126</accession>
<dbReference type="Gene3D" id="3.90.1720.10">
    <property type="entry name" value="endopeptidase domain like (from Nostoc punctiforme)"/>
    <property type="match status" value="1"/>
</dbReference>
<dbReference type="Proteomes" id="UP000190328">
    <property type="component" value="Unassembled WGS sequence"/>
</dbReference>
<dbReference type="Pfam" id="PF05708">
    <property type="entry name" value="Peptidase_C92"/>
    <property type="match status" value="1"/>
</dbReference>
<proteinExistence type="predicted"/>
<dbReference type="SUPFAM" id="SSF54001">
    <property type="entry name" value="Cysteine proteinases"/>
    <property type="match status" value="1"/>
</dbReference>
<keyword evidence="2" id="KW-1185">Reference proteome</keyword>
<reference evidence="2" key="1">
    <citation type="submission" date="2017-02" db="EMBL/GenBank/DDBJ databases">
        <authorList>
            <person name="Varghese N."/>
            <person name="Submissions S."/>
        </authorList>
    </citation>
    <scope>NUCLEOTIDE SEQUENCE [LARGE SCALE GENOMIC DNA]</scope>
    <source>
        <strain evidence="2">ATCC BAA-1030</strain>
    </source>
</reference>
<sequence length="189" mass="21629">MIQTGDILFQIDHLEELGRGIQEVTEKCGQPNFTHVGVAKKEHEDVFVLEANISGVVKTPLDQFLACSEQQGNRAIVAVKRLKSPYQYTIPQAISRIESVLGRSYNFTFLPENEEFYCSELVQYAFVDRENHSLFPPVPLSFSNAKGEVSEFWIDYYKKFDMEVPLHALGSNPNNLYQSPYLELVENLF</sequence>
<organism evidence="1 2">
    <name type="scientific">Pilibacter termitis</name>
    <dbReference type="NCBI Taxonomy" id="263852"/>
    <lineage>
        <taxon>Bacteria</taxon>
        <taxon>Bacillati</taxon>
        <taxon>Bacillota</taxon>
        <taxon>Bacilli</taxon>
        <taxon>Lactobacillales</taxon>
        <taxon>Enterococcaceae</taxon>
        <taxon>Pilibacter</taxon>
    </lineage>
</organism>
<dbReference type="RefSeq" id="WP_078807540.1">
    <property type="nucleotide sequence ID" value="NZ_FUXI01000017.1"/>
</dbReference>